<evidence type="ECO:0000313" key="1">
    <source>
        <dbReference type="EMBL" id="SFN20574.1"/>
    </source>
</evidence>
<dbReference type="EMBL" id="FOVG01000001">
    <property type="protein sequence ID" value="SFN20574.1"/>
    <property type="molecule type" value="Genomic_DNA"/>
</dbReference>
<evidence type="ECO:0000313" key="2">
    <source>
        <dbReference type="Proteomes" id="UP000198968"/>
    </source>
</evidence>
<reference evidence="2" key="1">
    <citation type="submission" date="2016-10" db="EMBL/GenBank/DDBJ databases">
        <authorList>
            <person name="Varghese N."/>
            <person name="Submissions S."/>
        </authorList>
    </citation>
    <scope>NUCLEOTIDE SEQUENCE [LARGE SCALE GENOMIC DNA]</scope>
    <source>
        <strain evidence="2">OV426</strain>
    </source>
</reference>
<accession>A0A1I4X3Q7</accession>
<evidence type="ECO:0008006" key="3">
    <source>
        <dbReference type="Google" id="ProtNLM"/>
    </source>
</evidence>
<dbReference type="Proteomes" id="UP000198968">
    <property type="component" value="Unassembled WGS sequence"/>
</dbReference>
<dbReference type="AlphaFoldDB" id="A0A1I4X3Q7"/>
<organism evidence="1 2">
    <name type="scientific">Candidatus Pantoea varia</name>
    <dbReference type="NCBI Taxonomy" id="1881036"/>
    <lineage>
        <taxon>Bacteria</taxon>
        <taxon>Pseudomonadati</taxon>
        <taxon>Pseudomonadota</taxon>
        <taxon>Gammaproteobacteria</taxon>
        <taxon>Enterobacterales</taxon>
        <taxon>Erwiniaceae</taxon>
        <taxon>Pantoea</taxon>
    </lineage>
</organism>
<dbReference type="SUPFAM" id="SSF51182">
    <property type="entry name" value="RmlC-like cupins"/>
    <property type="match status" value="1"/>
</dbReference>
<gene>
    <name evidence="1" type="ORF">SAMN05428971_0506</name>
</gene>
<sequence>MKSFELDKMTAGWFVGGFQPTAFSSDACEVAVKRYQKGSFEKEHYHKIATEITCIVEGEVIMCGKKWTTGDIIVLEPGEITSFEALTDVITTVVKLPGALNDKYVV</sequence>
<dbReference type="InterPro" id="IPR011051">
    <property type="entry name" value="RmlC_Cupin_sf"/>
</dbReference>
<protein>
    <recommendedName>
        <fullName evidence="3">Cupin domain-containing protein</fullName>
    </recommendedName>
</protein>
<dbReference type="InterPro" id="IPR014710">
    <property type="entry name" value="RmlC-like_jellyroll"/>
</dbReference>
<dbReference type="Gene3D" id="2.60.120.10">
    <property type="entry name" value="Jelly Rolls"/>
    <property type="match status" value="1"/>
</dbReference>
<keyword evidence="2" id="KW-1185">Reference proteome</keyword>
<proteinExistence type="predicted"/>
<dbReference type="RefSeq" id="WP_175501378.1">
    <property type="nucleotide sequence ID" value="NZ_FOVG01000001.1"/>
</dbReference>
<name>A0A1I4X3Q7_9GAMM</name>